<evidence type="ECO:0000313" key="2">
    <source>
        <dbReference type="EMBL" id="GAA1127221.1"/>
    </source>
</evidence>
<dbReference type="InterPro" id="IPR036112">
    <property type="entry name" value="ComA_synth_sf"/>
</dbReference>
<accession>A0ABP4EV22</accession>
<dbReference type="Pfam" id="PF02679">
    <property type="entry name" value="ComA"/>
    <property type="match status" value="1"/>
</dbReference>
<comment type="similarity">
    <text evidence="1">Belongs to the phosphosulfolactate synthase family.</text>
</comment>
<dbReference type="InterPro" id="IPR003830">
    <property type="entry name" value="ComA_synth"/>
</dbReference>
<comment type="caution">
    <text evidence="2">The sequence shown here is derived from an EMBL/GenBank/DDBJ whole genome shotgun (WGS) entry which is preliminary data.</text>
</comment>
<dbReference type="InterPro" id="IPR013785">
    <property type="entry name" value="Aldolase_TIM"/>
</dbReference>
<name>A0ABP4EV22_9ACTN</name>
<gene>
    <name evidence="2" type="primary">comA</name>
    <name evidence="2" type="ORF">GCM10009606_03600</name>
</gene>
<dbReference type="Gene3D" id="3.20.20.70">
    <property type="entry name" value="Aldolase class I"/>
    <property type="match status" value="1"/>
</dbReference>
<dbReference type="SUPFAM" id="SSF102110">
    <property type="entry name" value="(2r)-phospho-3-sulfolactate synthase ComA"/>
    <property type="match status" value="1"/>
</dbReference>
<organism evidence="2 3">
    <name type="scientific">Nocardioides aquiterrae</name>
    <dbReference type="NCBI Taxonomy" id="203799"/>
    <lineage>
        <taxon>Bacteria</taxon>
        <taxon>Bacillati</taxon>
        <taxon>Actinomycetota</taxon>
        <taxon>Actinomycetes</taxon>
        <taxon>Propionibacteriales</taxon>
        <taxon>Nocardioidaceae</taxon>
        <taxon>Nocardioides</taxon>
    </lineage>
</organism>
<protein>
    <submittedName>
        <fullName evidence="2">Phosphosulfolactate synthase</fullName>
    </submittedName>
</protein>
<evidence type="ECO:0000256" key="1">
    <source>
        <dbReference type="ARBA" id="ARBA00010424"/>
    </source>
</evidence>
<sequence>MVGAGPSFLTLPERPAKPRSRGLTHVLDKGYCLDRVESVLRVYSDWIDVWKFGWGTAYVEPALAEKVRLLRDRQIKPCTGGTLLEIAWLQDRIAEFFEFATWAGFECVEVSRGSTDLPRGAKAEIIARAKALGFEVFAEVGRKDPSELVSADEWIAELQADLDAGATWIVAEGRESGTVGLYDANGLVRESLLARLDSSAASPCIIYEAPQRSQQAYLLRRLGPDANLGNIALEDVMGLETLRRGLRSDTIGIGNLLEASGRAR</sequence>
<proteinExistence type="inferred from homology"/>
<dbReference type="Proteomes" id="UP001499979">
    <property type="component" value="Unassembled WGS sequence"/>
</dbReference>
<dbReference type="EMBL" id="BAAAJE010000001">
    <property type="protein sequence ID" value="GAA1127221.1"/>
    <property type="molecule type" value="Genomic_DNA"/>
</dbReference>
<dbReference type="RefSeq" id="WP_343905116.1">
    <property type="nucleotide sequence ID" value="NZ_BAAAJE010000001.1"/>
</dbReference>
<reference evidence="3" key="1">
    <citation type="journal article" date="2019" name="Int. J. Syst. Evol. Microbiol.">
        <title>The Global Catalogue of Microorganisms (GCM) 10K type strain sequencing project: providing services to taxonomists for standard genome sequencing and annotation.</title>
        <authorList>
            <consortium name="The Broad Institute Genomics Platform"/>
            <consortium name="The Broad Institute Genome Sequencing Center for Infectious Disease"/>
            <person name="Wu L."/>
            <person name="Ma J."/>
        </authorList>
    </citation>
    <scope>NUCLEOTIDE SEQUENCE [LARGE SCALE GENOMIC DNA]</scope>
    <source>
        <strain evidence="3">JCM 11813</strain>
    </source>
</reference>
<evidence type="ECO:0000313" key="3">
    <source>
        <dbReference type="Proteomes" id="UP001499979"/>
    </source>
</evidence>
<keyword evidence="3" id="KW-1185">Reference proteome</keyword>